<dbReference type="InterPro" id="IPR000331">
    <property type="entry name" value="Rap/Ran_GAP_dom"/>
</dbReference>
<dbReference type="EMBL" id="MCOG01000024">
    <property type="protein sequence ID" value="ORY75874.1"/>
    <property type="molecule type" value="Genomic_DNA"/>
</dbReference>
<keyword evidence="2" id="KW-0175">Coiled coil</keyword>
<dbReference type="Gene3D" id="3.40.50.11210">
    <property type="entry name" value="Rap/Ran-GAP"/>
    <property type="match status" value="1"/>
</dbReference>
<dbReference type="Proteomes" id="UP000193920">
    <property type="component" value="Unassembled WGS sequence"/>
</dbReference>
<dbReference type="STRING" id="1754190.A0A1Y2EX97"/>
<dbReference type="GO" id="GO:0051056">
    <property type="term" value="P:regulation of small GTPase mediated signal transduction"/>
    <property type="evidence" value="ECO:0007669"/>
    <property type="project" value="InterPro"/>
</dbReference>
<protein>
    <recommendedName>
        <fullName evidence="4">Rap-GAP domain-containing protein</fullName>
    </recommendedName>
</protein>
<dbReference type="PANTHER" id="PTHR21344">
    <property type="entry name" value="RAL GTPASE-ACTIVATING PROTEIN SUBUNIT BETA"/>
    <property type="match status" value="1"/>
</dbReference>
<reference evidence="5 6" key="1">
    <citation type="submission" date="2016-08" db="EMBL/GenBank/DDBJ databases">
        <title>A Parts List for Fungal Cellulosomes Revealed by Comparative Genomics.</title>
        <authorList>
            <consortium name="DOE Joint Genome Institute"/>
            <person name="Haitjema C.H."/>
            <person name="Gilmore S.P."/>
            <person name="Henske J.K."/>
            <person name="Solomon K.V."/>
            <person name="De Groot R."/>
            <person name="Kuo A."/>
            <person name="Mondo S.J."/>
            <person name="Salamov A.A."/>
            <person name="Labutti K."/>
            <person name="Zhao Z."/>
            <person name="Chiniquy J."/>
            <person name="Barry K."/>
            <person name="Brewer H.M."/>
            <person name="Purvine S.O."/>
            <person name="Wright A.T."/>
            <person name="Boxma B."/>
            <person name="Van Alen T."/>
            <person name="Hackstein J.H."/>
            <person name="Baker S.E."/>
            <person name="Grigoriev I.V."/>
            <person name="O'Malley M.A."/>
        </authorList>
    </citation>
    <scope>NUCLEOTIDE SEQUENCE [LARGE SCALE GENOMIC DNA]</scope>
    <source>
        <strain evidence="5 6">G1</strain>
    </source>
</reference>
<proteinExistence type="predicted"/>
<dbReference type="AlphaFoldDB" id="A0A1Y2EX97"/>
<keyword evidence="6" id="KW-1185">Reference proteome</keyword>
<dbReference type="InterPro" id="IPR039930">
    <property type="entry name" value="RALGAPB"/>
</dbReference>
<dbReference type="PANTHER" id="PTHR21344:SF1">
    <property type="entry name" value="RAL GTPASE-ACTIVATING PROTEIN SUBUNIT BETA"/>
    <property type="match status" value="1"/>
</dbReference>
<evidence type="ECO:0000313" key="6">
    <source>
        <dbReference type="Proteomes" id="UP000193920"/>
    </source>
</evidence>
<name>A0A1Y2EX97_9FUNG</name>
<dbReference type="OrthoDB" id="1749473at2759"/>
<evidence type="ECO:0000259" key="4">
    <source>
        <dbReference type="PROSITE" id="PS50085"/>
    </source>
</evidence>
<feature type="domain" description="Rap-GAP" evidence="4">
    <location>
        <begin position="938"/>
        <end position="1047"/>
    </location>
</feature>
<accession>A0A1Y2EX97</accession>
<dbReference type="GO" id="GO:0005096">
    <property type="term" value="F:GTPase activator activity"/>
    <property type="evidence" value="ECO:0007669"/>
    <property type="project" value="UniProtKB-KW"/>
</dbReference>
<comment type="caution">
    <text evidence="5">The sequence shown here is derived from an EMBL/GenBank/DDBJ whole genome shotgun (WGS) entry which is preliminary data.</text>
</comment>
<dbReference type="SUPFAM" id="SSF111347">
    <property type="entry name" value="Rap/Ran-GAP"/>
    <property type="match status" value="1"/>
</dbReference>
<organism evidence="5 6">
    <name type="scientific">Neocallimastix californiae</name>
    <dbReference type="NCBI Taxonomy" id="1754190"/>
    <lineage>
        <taxon>Eukaryota</taxon>
        <taxon>Fungi</taxon>
        <taxon>Fungi incertae sedis</taxon>
        <taxon>Chytridiomycota</taxon>
        <taxon>Chytridiomycota incertae sedis</taxon>
        <taxon>Neocallimastigomycetes</taxon>
        <taxon>Neocallimastigales</taxon>
        <taxon>Neocallimastigaceae</taxon>
        <taxon>Neocallimastix</taxon>
    </lineage>
</organism>
<dbReference type="PROSITE" id="PS50085">
    <property type="entry name" value="RAPGAP"/>
    <property type="match status" value="1"/>
</dbReference>
<dbReference type="InterPro" id="IPR035974">
    <property type="entry name" value="Rap/Ran-GAP_sf"/>
</dbReference>
<feature type="compositionally biased region" description="Polar residues" evidence="3">
    <location>
        <begin position="625"/>
        <end position="657"/>
    </location>
</feature>
<gene>
    <name evidence="5" type="ORF">LY90DRAFT_501984</name>
</gene>
<keyword evidence="1" id="KW-0343">GTPase activation</keyword>
<evidence type="ECO:0000256" key="2">
    <source>
        <dbReference type="SAM" id="Coils"/>
    </source>
</evidence>
<evidence type="ECO:0000256" key="1">
    <source>
        <dbReference type="ARBA" id="ARBA00022468"/>
    </source>
</evidence>
<feature type="coiled-coil region" evidence="2">
    <location>
        <begin position="804"/>
        <end position="840"/>
    </location>
</feature>
<evidence type="ECO:0000313" key="5">
    <source>
        <dbReference type="EMBL" id="ORY75874.1"/>
    </source>
</evidence>
<feature type="region of interest" description="Disordered" evidence="3">
    <location>
        <begin position="625"/>
        <end position="658"/>
    </location>
</feature>
<sequence length="1047" mass="120946">MGDITSLSPNNFNSFLTGISNVVDLFHSIDNKLYDEDFINGSSPDGNTILNLFSSFLFKALSITKDNKEYNKGKAIAFSILCKIIVKPQIRLPIHQIYLDRSYTLISQGLNSDFLSVTSIIRNSQTLFQQELKGSRLLFPDYILSIFKFLPKIFSCNLVKMEAPNPEEDFDSLRLSCYVILSHIYSYPNHFYEIPIREELQNNDIINGKKAFMSESIHTNLKPVILEILLASIQYEMNEDNLNFLLYLIYCFTYNDIKNTKGLLKITNDSITNTLILNKDYSIKLIKDALDTLLDLSSLQSFDTESYQYNICTLYEIITNWIINGAWITKYKHCLNCVILILSKGIYFSNKQNFINMPKVVNLINKEGKEILDESLSEFIQRKLRERNNIILNLPNSKINSKDGISTSTEDGGVGIPTFAILSTALMIEKESEVCLNIILNYLGYFPLYGNNTRICNIGSLWNEENELIDIIKLKYNDNNKLQLQSKENDEIIQLFLEQENDDNIIQYFSLYDELIIGVLSLPIWYINIKKNKYIENFRPVVKSKSAKSDGPKDKPICTLNKSNSEVVLKSNLQKENLVINTSGVSPFELDSKECTSPENAILFEFDNSNLKSYPLEKNRSNTSLYGTYTLSPSKDKTSNSNENNPTSDISENNPIDTSEADKLNEKILDLPYMTSPPPKIQSNINYKENLHTHSGIKSIDNKKLDDFINNIPINSLNQEELKDKFVVYIVRNCTGKFTWISSLKYENNNKFNDIVKSMINVIKPTLISNDKEGPKWYNSNRSPKYCNSTSNINTNMKLNDEELTELKKRNNKNNKNFEIENEEKNDNDLQNLCNCEETEKKEMNKDFKIFNSVCFNESELPKILSNTEEKVLKNQNQNDKEYKRINKIEIPKCKDLNDSEEKDTNIRLHLIHNNFISLENYNSLIPLKKSVNLFKDLNDLDNISSRERFTYSVFYVPNEDSTIDEIFKPKFINKNFKSFIYSMCWLVNPKSHTGFLGGFTNNSKQNIPYYADRRVEMILHIPYFIDDNEFNQIESSKNETPANSIN</sequence>
<evidence type="ECO:0000256" key="3">
    <source>
        <dbReference type="SAM" id="MobiDB-lite"/>
    </source>
</evidence>